<dbReference type="AlphaFoldDB" id="A0A383ADE9"/>
<sequence length="173" mass="19473">MVFSLFMFSVRVIGDQGQVVIRWKNGDVLPGRILQSQNPVLRFSSEIFQNNLAVSTSELEALEFDSEKEESDLGFLIVTTTGDVIKANLVDANENSFIFSSKRLSRIQIKRNSVYSLTRLNNPNLIFDGSQFNQWDLASKKTINNLVSKNYVSWMKGEGGHPFSNTNKSVLST</sequence>
<organism evidence="1">
    <name type="scientific">marine metagenome</name>
    <dbReference type="NCBI Taxonomy" id="408172"/>
    <lineage>
        <taxon>unclassified sequences</taxon>
        <taxon>metagenomes</taxon>
        <taxon>ecological metagenomes</taxon>
    </lineage>
</organism>
<name>A0A383ADE9_9ZZZZ</name>
<feature type="non-terminal residue" evidence="1">
    <location>
        <position position="173"/>
    </location>
</feature>
<gene>
    <name evidence="1" type="ORF">METZ01_LOCUS458474</name>
</gene>
<reference evidence="1" key="1">
    <citation type="submission" date="2018-05" db="EMBL/GenBank/DDBJ databases">
        <authorList>
            <person name="Lanie J.A."/>
            <person name="Ng W.-L."/>
            <person name="Kazmierczak K.M."/>
            <person name="Andrzejewski T.M."/>
            <person name="Davidsen T.M."/>
            <person name="Wayne K.J."/>
            <person name="Tettelin H."/>
            <person name="Glass J.I."/>
            <person name="Rusch D."/>
            <person name="Podicherti R."/>
            <person name="Tsui H.-C.T."/>
            <person name="Winkler M.E."/>
        </authorList>
    </citation>
    <scope>NUCLEOTIDE SEQUENCE</scope>
</reference>
<protein>
    <submittedName>
        <fullName evidence="1">Uncharacterized protein</fullName>
    </submittedName>
</protein>
<evidence type="ECO:0000313" key="1">
    <source>
        <dbReference type="EMBL" id="SVE05620.1"/>
    </source>
</evidence>
<dbReference type="EMBL" id="UINC01191138">
    <property type="protein sequence ID" value="SVE05620.1"/>
    <property type="molecule type" value="Genomic_DNA"/>
</dbReference>
<accession>A0A383ADE9</accession>
<proteinExistence type="predicted"/>